<evidence type="ECO:0000313" key="2">
    <source>
        <dbReference type="EMBL" id="KDR80371.1"/>
    </source>
</evidence>
<dbReference type="OrthoDB" id="3265172at2759"/>
<keyword evidence="3" id="KW-1185">Reference proteome</keyword>
<dbReference type="AlphaFoldDB" id="A0A067TB48"/>
<keyword evidence="1" id="KW-1133">Transmembrane helix</keyword>
<keyword evidence="1" id="KW-0472">Membrane</keyword>
<dbReference type="EMBL" id="KL142372">
    <property type="protein sequence ID" value="KDR80371.1"/>
    <property type="molecule type" value="Genomic_DNA"/>
</dbReference>
<name>A0A067TB48_GALM3</name>
<evidence type="ECO:0000313" key="3">
    <source>
        <dbReference type="Proteomes" id="UP000027222"/>
    </source>
</evidence>
<keyword evidence="1" id="KW-0812">Transmembrane</keyword>
<gene>
    <name evidence="2" type="ORF">GALMADRAFT_136861</name>
</gene>
<reference evidence="3" key="1">
    <citation type="journal article" date="2014" name="Proc. Natl. Acad. Sci. U.S.A.">
        <title>Extensive sampling of basidiomycete genomes demonstrates inadequacy of the white-rot/brown-rot paradigm for wood decay fungi.</title>
        <authorList>
            <person name="Riley R."/>
            <person name="Salamov A.A."/>
            <person name="Brown D.W."/>
            <person name="Nagy L.G."/>
            <person name="Floudas D."/>
            <person name="Held B.W."/>
            <person name="Levasseur A."/>
            <person name="Lombard V."/>
            <person name="Morin E."/>
            <person name="Otillar R."/>
            <person name="Lindquist E.A."/>
            <person name="Sun H."/>
            <person name="LaButti K.M."/>
            <person name="Schmutz J."/>
            <person name="Jabbour D."/>
            <person name="Luo H."/>
            <person name="Baker S.E."/>
            <person name="Pisabarro A.G."/>
            <person name="Walton J.D."/>
            <person name="Blanchette R.A."/>
            <person name="Henrissat B."/>
            <person name="Martin F."/>
            <person name="Cullen D."/>
            <person name="Hibbett D.S."/>
            <person name="Grigoriev I.V."/>
        </authorList>
    </citation>
    <scope>NUCLEOTIDE SEQUENCE [LARGE SCALE GENOMIC DNA]</scope>
    <source>
        <strain evidence="3">CBS 339.88</strain>
    </source>
</reference>
<feature type="transmembrane region" description="Helical" evidence="1">
    <location>
        <begin position="168"/>
        <end position="188"/>
    </location>
</feature>
<protein>
    <submittedName>
        <fullName evidence="2">Uncharacterized protein</fullName>
    </submittedName>
</protein>
<sequence length="219" mass="24262">MSSNKLKKPPMSATLALATSNSNSFQQSYYATPKTHIDMMQPLTATEQYWATRALKAEALLAAQETHQKEVRTLGHAQDMKRERELGLLAKEHKEKHAALEKLLMLLAILVAMLVVVIIYLSTHYTRHSMLLHQKQQGGWWSTIGASHFTIPILSPFTSVVEQETSVVGTRLIGTLAAITACLAFLAFRHWTTTKSKPSNSLVANITTAASGVQHTIDR</sequence>
<organism evidence="2 3">
    <name type="scientific">Galerina marginata (strain CBS 339.88)</name>
    <dbReference type="NCBI Taxonomy" id="685588"/>
    <lineage>
        <taxon>Eukaryota</taxon>
        <taxon>Fungi</taxon>
        <taxon>Dikarya</taxon>
        <taxon>Basidiomycota</taxon>
        <taxon>Agaricomycotina</taxon>
        <taxon>Agaricomycetes</taxon>
        <taxon>Agaricomycetidae</taxon>
        <taxon>Agaricales</taxon>
        <taxon>Agaricineae</taxon>
        <taxon>Strophariaceae</taxon>
        <taxon>Galerina</taxon>
    </lineage>
</organism>
<dbReference type="HOGENOM" id="CLU_099959_1_0_1"/>
<evidence type="ECO:0000256" key="1">
    <source>
        <dbReference type="SAM" id="Phobius"/>
    </source>
</evidence>
<feature type="transmembrane region" description="Helical" evidence="1">
    <location>
        <begin position="103"/>
        <end position="122"/>
    </location>
</feature>
<dbReference type="Proteomes" id="UP000027222">
    <property type="component" value="Unassembled WGS sequence"/>
</dbReference>
<accession>A0A067TB48</accession>
<proteinExistence type="predicted"/>